<dbReference type="EMBL" id="AMCI01003523">
    <property type="protein sequence ID" value="EJX00120.1"/>
    <property type="molecule type" value="Genomic_DNA"/>
</dbReference>
<dbReference type="AlphaFoldDB" id="J9GKD6"/>
<sequence length="47" mass="5836">MRSVGFFDLNAIANLCKFMIHPNDLKEKIEKYFKKIFYNIFFNFYLY</sequence>
<gene>
    <name evidence="1" type="ORF">EVA_11774</name>
</gene>
<accession>J9GKD6</accession>
<comment type="caution">
    <text evidence="1">The sequence shown here is derived from an EMBL/GenBank/DDBJ whole genome shotgun (WGS) entry which is preliminary data.</text>
</comment>
<evidence type="ECO:0000313" key="1">
    <source>
        <dbReference type="EMBL" id="EJX00120.1"/>
    </source>
</evidence>
<protein>
    <submittedName>
        <fullName evidence="1">Uncharacterized protein</fullName>
    </submittedName>
</protein>
<proteinExistence type="predicted"/>
<reference evidence="1" key="1">
    <citation type="journal article" date="2012" name="PLoS ONE">
        <title>Gene sets for utilization of primary and secondary nutrition supplies in the distal gut of endangered iberian lynx.</title>
        <authorList>
            <person name="Alcaide M."/>
            <person name="Messina E."/>
            <person name="Richter M."/>
            <person name="Bargiela R."/>
            <person name="Peplies J."/>
            <person name="Huws S.A."/>
            <person name="Newbold C.J."/>
            <person name="Golyshin P.N."/>
            <person name="Simon M.A."/>
            <person name="Lopez G."/>
            <person name="Yakimov M.M."/>
            <person name="Ferrer M."/>
        </authorList>
    </citation>
    <scope>NUCLEOTIDE SEQUENCE</scope>
</reference>
<name>J9GKD6_9ZZZZ</name>
<organism evidence="1">
    <name type="scientific">gut metagenome</name>
    <dbReference type="NCBI Taxonomy" id="749906"/>
    <lineage>
        <taxon>unclassified sequences</taxon>
        <taxon>metagenomes</taxon>
        <taxon>organismal metagenomes</taxon>
    </lineage>
</organism>